<comment type="caution">
    <text evidence="2">The sequence shown here is derived from an EMBL/GenBank/DDBJ whole genome shotgun (WGS) entry which is preliminary data.</text>
</comment>
<keyword evidence="1" id="KW-1133">Transmembrane helix</keyword>
<keyword evidence="1" id="KW-0472">Membrane</keyword>
<feature type="transmembrane region" description="Helical" evidence="1">
    <location>
        <begin position="22"/>
        <end position="41"/>
    </location>
</feature>
<evidence type="ECO:0000256" key="1">
    <source>
        <dbReference type="SAM" id="Phobius"/>
    </source>
</evidence>
<proteinExistence type="predicted"/>
<keyword evidence="3" id="KW-1185">Reference proteome</keyword>
<gene>
    <name evidence="2" type="ORF">HAX54_032548</name>
</gene>
<dbReference type="Proteomes" id="UP000823775">
    <property type="component" value="Unassembled WGS sequence"/>
</dbReference>
<accession>A0ABS8VC74</accession>
<evidence type="ECO:0000313" key="3">
    <source>
        <dbReference type="Proteomes" id="UP000823775"/>
    </source>
</evidence>
<protein>
    <recommendedName>
        <fullName evidence="4">Transmembrane protein</fullName>
    </recommendedName>
</protein>
<name>A0ABS8VC74_DATST</name>
<evidence type="ECO:0008006" key="4">
    <source>
        <dbReference type="Google" id="ProtNLM"/>
    </source>
</evidence>
<reference evidence="2 3" key="1">
    <citation type="journal article" date="2021" name="BMC Genomics">
        <title>Datura genome reveals duplications of psychoactive alkaloid biosynthetic genes and high mutation rate following tissue culture.</title>
        <authorList>
            <person name="Rajewski A."/>
            <person name="Carter-House D."/>
            <person name="Stajich J."/>
            <person name="Litt A."/>
        </authorList>
    </citation>
    <scope>NUCLEOTIDE SEQUENCE [LARGE SCALE GENOMIC DNA]</scope>
    <source>
        <strain evidence="2">AR-01</strain>
    </source>
</reference>
<organism evidence="2 3">
    <name type="scientific">Datura stramonium</name>
    <name type="common">Jimsonweed</name>
    <name type="synonym">Common thornapple</name>
    <dbReference type="NCBI Taxonomy" id="4076"/>
    <lineage>
        <taxon>Eukaryota</taxon>
        <taxon>Viridiplantae</taxon>
        <taxon>Streptophyta</taxon>
        <taxon>Embryophyta</taxon>
        <taxon>Tracheophyta</taxon>
        <taxon>Spermatophyta</taxon>
        <taxon>Magnoliopsida</taxon>
        <taxon>eudicotyledons</taxon>
        <taxon>Gunneridae</taxon>
        <taxon>Pentapetalae</taxon>
        <taxon>asterids</taxon>
        <taxon>lamiids</taxon>
        <taxon>Solanales</taxon>
        <taxon>Solanaceae</taxon>
        <taxon>Solanoideae</taxon>
        <taxon>Datureae</taxon>
        <taxon>Datura</taxon>
    </lineage>
</organism>
<dbReference type="EMBL" id="JACEIK010004129">
    <property type="protein sequence ID" value="MCD9644361.1"/>
    <property type="molecule type" value="Genomic_DNA"/>
</dbReference>
<keyword evidence="1" id="KW-0812">Transmembrane</keyword>
<sequence length="52" mass="6416">MAWKRKEHDVITFSNVVKFDQYVFLLVFWLAWAWRIFVVGGDRERNGREDQR</sequence>
<feature type="non-terminal residue" evidence="2">
    <location>
        <position position="52"/>
    </location>
</feature>
<evidence type="ECO:0000313" key="2">
    <source>
        <dbReference type="EMBL" id="MCD9644361.1"/>
    </source>
</evidence>